<reference evidence="3" key="1">
    <citation type="journal article" date="2020" name="Cell">
        <title>Large-Scale Comparative Analyses of Tick Genomes Elucidate Their Genetic Diversity and Vector Capacities.</title>
        <authorList>
            <consortium name="Tick Genome and Microbiome Consortium (TIGMIC)"/>
            <person name="Jia N."/>
            <person name="Wang J."/>
            <person name="Shi W."/>
            <person name="Du L."/>
            <person name="Sun Y."/>
            <person name="Zhan W."/>
            <person name="Jiang J.F."/>
            <person name="Wang Q."/>
            <person name="Zhang B."/>
            <person name="Ji P."/>
            <person name="Bell-Sakyi L."/>
            <person name="Cui X.M."/>
            <person name="Yuan T.T."/>
            <person name="Jiang B.G."/>
            <person name="Yang W.F."/>
            <person name="Lam T.T."/>
            <person name="Chang Q.C."/>
            <person name="Ding S.J."/>
            <person name="Wang X.J."/>
            <person name="Zhu J.G."/>
            <person name="Ruan X.D."/>
            <person name="Zhao L."/>
            <person name="Wei J.T."/>
            <person name="Ye R.Z."/>
            <person name="Que T.C."/>
            <person name="Du C.H."/>
            <person name="Zhou Y.H."/>
            <person name="Cheng J.X."/>
            <person name="Dai P.F."/>
            <person name="Guo W.B."/>
            <person name="Han X.H."/>
            <person name="Huang E.J."/>
            <person name="Li L.F."/>
            <person name="Wei W."/>
            <person name="Gao Y.C."/>
            <person name="Liu J.Z."/>
            <person name="Shao H.Z."/>
            <person name="Wang X."/>
            <person name="Wang C.C."/>
            <person name="Yang T.C."/>
            <person name="Huo Q.B."/>
            <person name="Li W."/>
            <person name="Chen H.Y."/>
            <person name="Chen S.E."/>
            <person name="Zhou L.G."/>
            <person name="Ni X.B."/>
            <person name="Tian J.H."/>
            <person name="Sheng Y."/>
            <person name="Liu T."/>
            <person name="Pan Y.S."/>
            <person name="Xia L.Y."/>
            <person name="Li J."/>
            <person name="Zhao F."/>
            <person name="Cao W.C."/>
        </authorList>
    </citation>
    <scope>NUCLEOTIDE SEQUENCE</scope>
    <source>
        <strain evidence="3">Rmic-2018</strain>
    </source>
</reference>
<organism evidence="3 4">
    <name type="scientific">Rhipicephalus microplus</name>
    <name type="common">Cattle tick</name>
    <name type="synonym">Boophilus microplus</name>
    <dbReference type="NCBI Taxonomy" id="6941"/>
    <lineage>
        <taxon>Eukaryota</taxon>
        <taxon>Metazoa</taxon>
        <taxon>Ecdysozoa</taxon>
        <taxon>Arthropoda</taxon>
        <taxon>Chelicerata</taxon>
        <taxon>Arachnida</taxon>
        <taxon>Acari</taxon>
        <taxon>Parasitiformes</taxon>
        <taxon>Ixodida</taxon>
        <taxon>Ixodoidea</taxon>
        <taxon>Ixodidae</taxon>
        <taxon>Rhipicephalinae</taxon>
        <taxon>Rhipicephalus</taxon>
        <taxon>Boophilus</taxon>
    </lineage>
</organism>
<protein>
    <submittedName>
        <fullName evidence="3">Uncharacterized protein</fullName>
    </submittedName>
</protein>
<sequence length="302" mass="29474">MAAVAAVVTVAAALAAVVTTEGAWVAMEEVSAEATTEEAMEAATAAWVVVAMAALLDAMVTVVVVALAAVAAVVASATLAEVAEVASVALAEVAEVVVGADATEQDDDSFTRALGTCKTAPFLAKVALFTLSAIAAMAVATASSIGTVQSQPPILEAGSEITSATPDSGFVPGIEAESGSGTTSTERPSGTDSGFDFVADIAKGFGLSQFNGFDTNPGGLAQGGALGLNHALGGGGLGGLGHGAGLENFYGSLLGSGNPAFAQAAPFLGLGGGGKGSRGYSSVKTYNYKFDSNDPSNGAKQA</sequence>
<evidence type="ECO:0000256" key="1">
    <source>
        <dbReference type="SAM" id="MobiDB-lite"/>
    </source>
</evidence>
<accession>A0A9J6EFV8</accession>
<evidence type="ECO:0000313" key="3">
    <source>
        <dbReference type="EMBL" id="KAH8033180.1"/>
    </source>
</evidence>
<reference evidence="3" key="2">
    <citation type="submission" date="2021-09" db="EMBL/GenBank/DDBJ databases">
        <authorList>
            <person name="Jia N."/>
            <person name="Wang J."/>
            <person name="Shi W."/>
            <person name="Du L."/>
            <person name="Sun Y."/>
            <person name="Zhan W."/>
            <person name="Jiang J."/>
            <person name="Wang Q."/>
            <person name="Zhang B."/>
            <person name="Ji P."/>
            <person name="Sakyi L.B."/>
            <person name="Cui X."/>
            <person name="Yuan T."/>
            <person name="Jiang B."/>
            <person name="Yang W."/>
            <person name="Lam T.T.-Y."/>
            <person name="Chang Q."/>
            <person name="Ding S."/>
            <person name="Wang X."/>
            <person name="Zhu J."/>
            <person name="Ruan X."/>
            <person name="Zhao L."/>
            <person name="Wei J."/>
            <person name="Que T."/>
            <person name="Du C."/>
            <person name="Cheng J."/>
            <person name="Dai P."/>
            <person name="Han X."/>
            <person name="Huang E."/>
            <person name="Gao Y."/>
            <person name="Liu J."/>
            <person name="Shao H."/>
            <person name="Ye R."/>
            <person name="Li L."/>
            <person name="Wei W."/>
            <person name="Wang X."/>
            <person name="Wang C."/>
            <person name="Huo Q."/>
            <person name="Li W."/>
            <person name="Guo W."/>
            <person name="Chen H."/>
            <person name="Chen S."/>
            <person name="Zhou L."/>
            <person name="Zhou L."/>
            <person name="Ni X."/>
            <person name="Tian J."/>
            <person name="Zhou Y."/>
            <person name="Sheng Y."/>
            <person name="Liu T."/>
            <person name="Pan Y."/>
            <person name="Xia L."/>
            <person name="Li J."/>
            <person name="Zhao F."/>
            <person name="Cao W."/>
        </authorList>
    </citation>
    <scope>NUCLEOTIDE SEQUENCE</scope>
    <source>
        <strain evidence="3">Rmic-2018</strain>
        <tissue evidence="3">Larvae</tissue>
    </source>
</reference>
<dbReference type="AlphaFoldDB" id="A0A9J6EFV8"/>
<evidence type="ECO:0000256" key="2">
    <source>
        <dbReference type="SAM" id="Phobius"/>
    </source>
</evidence>
<feature type="compositionally biased region" description="Polar residues" evidence="1">
    <location>
        <begin position="179"/>
        <end position="190"/>
    </location>
</feature>
<name>A0A9J6EFV8_RHIMP</name>
<dbReference type="VEuPathDB" id="VectorBase:LOC119162025"/>
<keyword evidence="4" id="KW-1185">Reference proteome</keyword>
<proteinExistence type="predicted"/>
<feature type="transmembrane region" description="Helical" evidence="2">
    <location>
        <begin position="46"/>
        <end position="74"/>
    </location>
</feature>
<keyword evidence="2" id="KW-0812">Transmembrane</keyword>
<dbReference type="Proteomes" id="UP000821866">
    <property type="component" value="Chromosome 2"/>
</dbReference>
<gene>
    <name evidence="3" type="ORF">HPB51_008065</name>
</gene>
<dbReference type="EMBL" id="JABSTU010000004">
    <property type="protein sequence ID" value="KAH8033180.1"/>
    <property type="molecule type" value="Genomic_DNA"/>
</dbReference>
<evidence type="ECO:0000313" key="4">
    <source>
        <dbReference type="Proteomes" id="UP000821866"/>
    </source>
</evidence>
<feature type="region of interest" description="Disordered" evidence="1">
    <location>
        <begin position="166"/>
        <end position="190"/>
    </location>
</feature>
<comment type="caution">
    <text evidence="3">The sequence shown here is derived from an EMBL/GenBank/DDBJ whole genome shotgun (WGS) entry which is preliminary data.</text>
</comment>
<keyword evidence="2" id="KW-1133">Transmembrane helix</keyword>
<feature type="transmembrane region" description="Helical" evidence="2">
    <location>
        <begin position="122"/>
        <end position="145"/>
    </location>
</feature>
<keyword evidence="2" id="KW-0472">Membrane</keyword>